<comment type="caution">
    <text evidence="2">The sequence shown here is derived from an EMBL/GenBank/DDBJ whole genome shotgun (WGS) entry which is preliminary data.</text>
</comment>
<proteinExistence type="predicted"/>
<dbReference type="EMBL" id="JACHWQ010000002">
    <property type="protein sequence ID" value="MBB2975301.1"/>
    <property type="molecule type" value="Genomic_DNA"/>
</dbReference>
<feature type="compositionally biased region" description="Pro residues" evidence="1">
    <location>
        <begin position="1"/>
        <end position="10"/>
    </location>
</feature>
<organism evidence="2 3">
    <name type="scientific">Microbacterium endophyticum</name>
    <dbReference type="NCBI Taxonomy" id="1526412"/>
    <lineage>
        <taxon>Bacteria</taxon>
        <taxon>Bacillati</taxon>
        <taxon>Actinomycetota</taxon>
        <taxon>Actinomycetes</taxon>
        <taxon>Micrococcales</taxon>
        <taxon>Microbacteriaceae</taxon>
        <taxon>Microbacterium</taxon>
    </lineage>
</organism>
<gene>
    <name evidence="2" type="ORF">FHX49_000867</name>
</gene>
<dbReference type="Proteomes" id="UP000529310">
    <property type="component" value="Unassembled WGS sequence"/>
</dbReference>
<dbReference type="AlphaFoldDB" id="A0A7W4V1S7"/>
<keyword evidence="3" id="KW-1185">Reference proteome</keyword>
<evidence type="ECO:0000256" key="1">
    <source>
        <dbReference type="SAM" id="MobiDB-lite"/>
    </source>
</evidence>
<name>A0A7W4V1S7_9MICO</name>
<feature type="region of interest" description="Disordered" evidence="1">
    <location>
        <begin position="1"/>
        <end position="23"/>
    </location>
</feature>
<reference evidence="2 3" key="1">
    <citation type="submission" date="2020-08" db="EMBL/GenBank/DDBJ databases">
        <title>Sequencing the genomes of 1000 actinobacteria strains.</title>
        <authorList>
            <person name="Klenk H.-P."/>
        </authorList>
    </citation>
    <scope>NUCLEOTIDE SEQUENCE [LARGE SCALE GENOMIC DNA]</scope>
    <source>
        <strain evidence="2 3">DSM 27099</strain>
    </source>
</reference>
<sequence length="47" mass="5005">MDPRPVPESTPEPSTNDALFASVPRIDVVDGELLPGDRATTVSNSRP</sequence>
<evidence type="ECO:0000313" key="2">
    <source>
        <dbReference type="EMBL" id="MBB2975301.1"/>
    </source>
</evidence>
<evidence type="ECO:0000313" key="3">
    <source>
        <dbReference type="Proteomes" id="UP000529310"/>
    </source>
</evidence>
<dbReference type="RefSeq" id="WP_165140023.1">
    <property type="nucleotide sequence ID" value="NZ_CP049255.1"/>
</dbReference>
<accession>A0A7W4V1S7</accession>
<protein>
    <submittedName>
        <fullName evidence="2">Uncharacterized protein</fullName>
    </submittedName>
</protein>